<evidence type="ECO:0000313" key="2">
    <source>
        <dbReference type="Proteomes" id="UP000218334"/>
    </source>
</evidence>
<protein>
    <submittedName>
        <fullName evidence="1">Uncharacterized protein</fullName>
    </submittedName>
</protein>
<reference evidence="2" key="1">
    <citation type="journal article" date="2017" name="Nat. Ecol. Evol.">
        <title>Genome expansion and lineage-specific genetic innovations in the forest pathogenic fungi Armillaria.</title>
        <authorList>
            <person name="Sipos G."/>
            <person name="Prasanna A.N."/>
            <person name="Walter M.C."/>
            <person name="O'Connor E."/>
            <person name="Balint B."/>
            <person name="Krizsan K."/>
            <person name="Kiss B."/>
            <person name="Hess J."/>
            <person name="Varga T."/>
            <person name="Slot J."/>
            <person name="Riley R."/>
            <person name="Boka B."/>
            <person name="Rigling D."/>
            <person name="Barry K."/>
            <person name="Lee J."/>
            <person name="Mihaltcheva S."/>
            <person name="LaButti K."/>
            <person name="Lipzen A."/>
            <person name="Waldron R."/>
            <person name="Moloney N.M."/>
            <person name="Sperisen C."/>
            <person name="Kredics L."/>
            <person name="Vagvoelgyi C."/>
            <person name="Patrignani A."/>
            <person name="Fitzpatrick D."/>
            <person name="Nagy I."/>
            <person name="Doyle S."/>
            <person name="Anderson J.B."/>
            <person name="Grigoriev I.V."/>
            <person name="Gueldener U."/>
            <person name="Muensterkoetter M."/>
            <person name="Nagy L.G."/>
        </authorList>
    </citation>
    <scope>NUCLEOTIDE SEQUENCE [LARGE SCALE GENOMIC DNA]</scope>
    <source>
        <strain evidence="2">28-4</strain>
    </source>
</reference>
<name>A0A2H3BE09_9AGAR</name>
<proteinExistence type="predicted"/>
<organism evidence="1 2">
    <name type="scientific">Armillaria solidipes</name>
    <dbReference type="NCBI Taxonomy" id="1076256"/>
    <lineage>
        <taxon>Eukaryota</taxon>
        <taxon>Fungi</taxon>
        <taxon>Dikarya</taxon>
        <taxon>Basidiomycota</taxon>
        <taxon>Agaricomycotina</taxon>
        <taxon>Agaricomycetes</taxon>
        <taxon>Agaricomycetidae</taxon>
        <taxon>Agaricales</taxon>
        <taxon>Marasmiineae</taxon>
        <taxon>Physalacriaceae</taxon>
        <taxon>Armillaria</taxon>
    </lineage>
</organism>
<keyword evidence="2" id="KW-1185">Reference proteome</keyword>
<sequence>MPAGFWQVLGRACEAAGLQNRRGSQFRFSDRYSIIHSEPGISQGPRRRSPIGTTPVVASRSLCFPPTLKSTTTFFLPIHHLGCGSYCCRPI</sequence>
<dbReference type="EMBL" id="KZ293452">
    <property type="protein sequence ID" value="PBK64278.1"/>
    <property type="molecule type" value="Genomic_DNA"/>
</dbReference>
<dbReference type="AlphaFoldDB" id="A0A2H3BE09"/>
<accession>A0A2H3BE09</accession>
<gene>
    <name evidence="1" type="ORF">ARMSODRAFT_469833</name>
</gene>
<evidence type="ECO:0000313" key="1">
    <source>
        <dbReference type="EMBL" id="PBK64278.1"/>
    </source>
</evidence>
<dbReference type="Proteomes" id="UP000218334">
    <property type="component" value="Unassembled WGS sequence"/>
</dbReference>